<dbReference type="InterPro" id="IPR036736">
    <property type="entry name" value="ACP-like_sf"/>
</dbReference>
<evidence type="ECO:0000259" key="1">
    <source>
        <dbReference type="PROSITE" id="PS50075"/>
    </source>
</evidence>
<sequence>MDTIDDFIALLDQELGITVSAEDAGERLDRLPSWDSLHLLTLLSALERRTGRPVSLPDAVRAATLRDLYELTVA</sequence>
<dbReference type="InterPro" id="IPR009081">
    <property type="entry name" value="PP-bd_ACP"/>
</dbReference>
<comment type="caution">
    <text evidence="2">The sequence shown here is derived from an EMBL/GenBank/DDBJ whole genome shotgun (WGS) entry which is preliminary data.</text>
</comment>
<gene>
    <name evidence="2" type="ORF">BZB76_6438</name>
</gene>
<protein>
    <recommendedName>
        <fullName evidence="1">Carrier domain-containing protein</fullName>
    </recommendedName>
</protein>
<dbReference type="PROSITE" id="PS50075">
    <property type="entry name" value="CARRIER"/>
    <property type="match status" value="1"/>
</dbReference>
<feature type="domain" description="Carrier" evidence="1">
    <location>
        <begin position="1"/>
        <end position="74"/>
    </location>
</feature>
<reference evidence="2 3" key="1">
    <citation type="submission" date="2018-10" db="EMBL/GenBank/DDBJ databases">
        <title>Genomic Encyclopedia of Archaeal and Bacterial Type Strains, Phase II (KMG-II): from individual species to whole genera.</title>
        <authorList>
            <person name="Goeker M."/>
        </authorList>
    </citation>
    <scope>NUCLEOTIDE SEQUENCE [LARGE SCALE GENOMIC DNA]</scope>
    <source>
        <strain evidence="2 3">DSM 43383</strain>
    </source>
</reference>
<evidence type="ECO:0000313" key="2">
    <source>
        <dbReference type="EMBL" id="RKS68190.1"/>
    </source>
</evidence>
<organism evidence="2 3">
    <name type="scientific">Actinomadura pelletieri DSM 43383</name>
    <dbReference type="NCBI Taxonomy" id="1120940"/>
    <lineage>
        <taxon>Bacteria</taxon>
        <taxon>Bacillati</taxon>
        <taxon>Actinomycetota</taxon>
        <taxon>Actinomycetes</taxon>
        <taxon>Streptosporangiales</taxon>
        <taxon>Thermomonosporaceae</taxon>
        <taxon>Actinomadura</taxon>
    </lineage>
</organism>
<keyword evidence="3" id="KW-1185">Reference proteome</keyword>
<dbReference type="Gene3D" id="1.10.1200.10">
    <property type="entry name" value="ACP-like"/>
    <property type="match status" value="1"/>
</dbReference>
<dbReference type="OrthoDB" id="4257495at2"/>
<dbReference type="SUPFAM" id="SSF47336">
    <property type="entry name" value="ACP-like"/>
    <property type="match status" value="1"/>
</dbReference>
<dbReference type="RefSeq" id="WP_121438113.1">
    <property type="nucleotide sequence ID" value="NZ_RBWU01000008.1"/>
</dbReference>
<proteinExistence type="predicted"/>
<name>A0A495Q9M5_9ACTN</name>
<dbReference type="AlphaFoldDB" id="A0A495Q9M5"/>
<dbReference type="EMBL" id="RBWU01000008">
    <property type="protein sequence ID" value="RKS68190.1"/>
    <property type="molecule type" value="Genomic_DNA"/>
</dbReference>
<accession>A0A495Q9M5</accession>
<evidence type="ECO:0000313" key="3">
    <source>
        <dbReference type="Proteomes" id="UP000274601"/>
    </source>
</evidence>
<dbReference type="Proteomes" id="UP000274601">
    <property type="component" value="Unassembled WGS sequence"/>
</dbReference>